<name>A0ABD3X0B7_SINWO</name>
<organism evidence="2 3">
    <name type="scientific">Sinanodonta woodiana</name>
    <name type="common">Chinese pond mussel</name>
    <name type="synonym">Anodonta woodiana</name>
    <dbReference type="NCBI Taxonomy" id="1069815"/>
    <lineage>
        <taxon>Eukaryota</taxon>
        <taxon>Metazoa</taxon>
        <taxon>Spiralia</taxon>
        <taxon>Lophotrochozoa</taxon>
        <taxon>Mollusca</taxon>
        <taxon>Bivalvia</taxon>
        <taxon>Autobranchia</taxon>
        <taxon>Heteroconchia</taxon>
        <taxon>Palaeoheterodonta</taxon>
        <taxon>Unionida</taxon>
        <taxon>Unionoidea</taxon>
        <taxon>Unionidae</taxon>
        <taxon>Unioninae</taxon>
        <taxon>Sinanodonta</taxon>
    </lineage>
</organism>
<sequence>MQEKNETEPLSSIPDDHFGQSLPPFLDDSETDIFFKNTSSPNIAHNIDDTLPYIPPLIPPEPLQIDIQRGVFAFQELCNYFKDPCILNRHVIITRILANGEKKRAEDTGAF</sequence>
<evidence type="ECO:0000313" key="2">
    <source>
        <dbReference type="EMBL" id="KAL3879650.1"/>
    </source>
</evidence>
<evidence type="ECO:0000256" key="1">
    <source>
        <dbReference type="SAM" id="MobiDB-lite"/>
    </source>
</evidence>
<accession>A0ABD3X0B7</accession>
<dbReference type="EMBL" id="JBJQND010000004">
    <property type="protein sequence ID" value="KAL3879650.1"/>
    <property type="molecule type" value="Genomic_DNA"/>
</dbReference>
<comment type="caution">
    <text evidence="2">The sequence shown here is derived from an EMBL/GenBank/DDBJ whole genome shotgun (WGS) entry which is preliminary data.</text>
</comment>
<dbReference type="Proteomes" id="UP001634394">
    <property type="component" value="Unassembled WGS sequence"/>
</dbReference>
<feature type="region of interest" description="Disordered" evidence="1">
    <location>
        <begin position="1"/>
        <end position="25"/>
    </location>
</feature>
<dbReference type="AlphaFoldDB" id="A0ABD3X0B7"/>
<protein>
    <submittedName>
        <fullName evidence="2">Uncharacterized protein</fullName>
    </submittedName>
</protein>
<reference evidence="2 3" key="1">
    <citation type="submission" date="2024-11" db="EMBL/GenBank/DDBJ databases">
        <title>Chromosome-level genome assembly of the freshwater bivalve Anodonta woodiana.</title>
        <authorList>
            <person name="Chen X."/>
        </authorList>
    </citation>
    <scope>NUCLEOTIDE SEQUENCE [LARGE SCALE GENOMIC DNA]</scope>
    <source>
        <strain evidence="2">MN2024</strain>
        <tissue evidence="2">Gills</tissue>
    </source>
</reference>
<gene>
    <name evidence="2" type="ORF">ACJMK2_031937</name>
</gene>
<evidence type="ECO:0000313" key="3">
    <source>
        <dbReference type="Proteomes" id="UP001634394"/>
    </source>
</evidence>
<proteinExistence type="predicted"/>
<keyword evidence="3" id="KW-1185">Reference proteome</keyword>